<reference evidence="2 3" key="1">
    <citation type="journal article" date="2014" name="PLoS Genet.">
        <title>Phylogenetically driven sequencing of extremely halophilic archaea reveals strategies for static and dynamic osmo-response.</title>
        <authorList>
            <person name="Becker E.A."/>
            <person name="Seitzer P.M."/>
            <person name="Tritt A."/>
            <person name="Larsen D."/>
            <person name="Krusor M."/>
            <person name="Yao A.I."/>
            <person name="Wu D."/>
            <person name="Madern D."/>
            <person name="Eisen J.A."/>
            <person name="Darling A.E."/>
            <person name="Facciotti M.T."/>
        </authorList>
    </citation>
    <scope>NUCLEOTIDE SEQUENCE [LARGE SCALE GENOMIC DNA]</scope>
    <source>
        <strain evidence="2 3">JCM 10879</strain>
    </source>
</reference>
<feature type="region of interest" description="Disordered" evidence="1">
    <location>
        <begin position="1"/>
        <end position="20"/>
    </location>
</feature>
<proteinExistence type="predicted"/>
<accession>M0M849</accession>
<dbReference type="InterPro" id="IPR055811">
    <property type="entry name" value="DUF7387"/>
</dbReference>
<organism evidence="2 3">
    <name type="scientific">Halobiforma nitratireducens JCM 10879</name>
    <dbReference type="NCBI Taxonomy" id="1227454"/>
    <lineage>
        <taxon>Archaea</taxon>
        <taxon>Methanobacteriati</taxon>
        <taxon>Methanobacteriota</taxon>
        <taxon>Stenosarchaea group</taxon>
        <taxon>Halobacteria</taxon>
        <taxon>Halobacteriales</taxon>
        <taxon>Natrialbaceae</taxon>
        <taxon>Halobiforma</taxon>
    </lineage>
</organism>
<dbReference type="AlphaFoldDB" id="M0M849"/>
<dbReference type="Proteomes" id="UP000011607">
    <property type="component" value="Unassembled WGS sequence"/>
</dbReference>
<evidence type="ECO:0000256" key="1">
    <source>
        <dbReference type="SAM" id="MobiDB-lite"/>
    </source>
</evidence>
<dbReference type="Pfam" id="PF24113">
    <property type="entry name" value="DUF7387"/>
    <property type="match status" value="1"/>
</dbReference>
<evidence type="ECO:0000313" key="3">
    <source>
        <dbReference type="Proteomes" id="UP000011607"/>
    </source>
</evidence>
<dbReference type="STRING" id="1227454.C446_07232"/>
<dbReference type="PATRIC" id="fig|1227454.3.peg.1454"/>
<name>M0M849_9EURY</name>
<dbReference type="EMBL" id="AOMA01000071">
    <property type="protein sequence ID" value="EMA40555.1"/>
    <property type="molecule type" value="Genomic_DNA"/>
</dbReference>
<dbReference type="eggNOG" id="arCOG02411">
    <property type="taxonomic scope" value="Archaea"/>
</dbReference>
<evidence type="ECO:0008006" key="4">
    <source>
        <dbReference type="Google" id="ProtNLM"/>
    </source>
</evidence>
<comment type="caution">
    <text evidence="2">The sequence shown here is derived from an EMBL/GenBank/DDBJ whole genome shotgun (WGS) entry which is preliminary data.</text>
</comment>
<sequence length="84" mass="8864">MSSEDEETEPVALEDVDADPTEYDALGDAEVTMRVNEHGLYIVDHEETGVSSQGQTPADAVANLAEAVASHEQAMSGGSGDDWL</sequence>
<dbReference type="OrthoDB" id="201961at2157"/>
<dbReference type="RefSeq" id="WP_006672386.1">
    <property type="nucleotide sequence ID" value="NZ_AOMA01000071.1"/>
</dbReference>
<gene>
    <name evidence="2" type="ORF">C446_07232</name>
</gene>
<evidence type="ECO:0000313" key="2">
    <source>
        <dbReference type="EMBL" id="EMA40555.1"/>
    </source>
</evidence>
<protein>
    <recommendedName>
        <fullName evidence="4">HicB-like antitoxin of toxin-antitoxin system domain-containing protein</fullName>
    </recommendedName>
</protein>
<keyword evidence="3" id="KW-1185">Reference proteome</keyword>